<organism evidence="2">
    <name type="scientific">Brugia malayi</name>
    <name type="common">Filarial nematode worm</name>
    <dbReference type="NCBI Taxonomy" id="6279"/>
    <lineage>
        <taxon>Eukaryota</taxon>
        <taxon>Metazoa</taxon>
        <taxon>Ecdysozoa</taxon>
        <taxon>Nematoda</taxon>
        <taxon>Chromadorea</taxon>
        <taxon>Rhabditida</taxon>
        <taxon>Spirurina</taxon>
        <taxon>Spiruromorpha</taxon>
        <taxon>Filarioidea</taxon>
        <taxon>Onchocercidae</taxon>
        <taxon>Brugia</taxon>
    </lineage>
</organism>
<evidence type="ECO:0000313" key="3">
    <source>
        <dbReference type="WormBase" id="Bm300"/>
    </source>
</evidence>
<feature type="transmembrane region" description="Helical" evidence="1">
    <location>
        <begin position="24"/>
        <end position="44"/>
    </location>
</feature>
<reference evidence="2" key="1">
    <citation type="journal article" date="2007" name="Science">
        <title>Draft genome of the filarial nematode parasite Brugia malayi.</title>
        <authorList>
            <person name="Ghedin E."/>
            <person name="Wang S."/>
            <person name="Spiro D."/>
            <person name="Caler E."/>
            <person name="Zhao Q."/>
            <person name="Crabtree J."/>
            <person name="Allen J.E."/>
            <person name="Delcher A.L."/>
            <person name="Guiliano D.B."/>
            <person name="Miranda-Saavedra D."/>
            <person name="Angiuoli S.V."/>
            <person name="Creasy T."/>
            <person name="Amedeo P."/>
            <person name="Haas B."/>
            <person name="El-Sayed N.M."/>
            <person name="Wortman J.R."/>
            <person name="Feldblyum T."/>
            <person name="Tallon L."/>
            <person name="Schatz M."/>
            <person name="Shumway M."/>
            <person name="Koo H."/>
            <person name="Salzberg S.L."/>
            <person name="Schobel S."/>
            <person name="Pertea M."/>
            <person name="Pop M."/>
            <person name="White O."/>
            <person name="Barton G.J."/>
            <person name="Carlow C.K."/>
            <person name="Crawford M.J."/>
            <person name="Daub J."/>
            <person name="Dimmic M.W."/>
            <person name="Estes C.F."/>
            <person name="Foster J.M."/>
            <person name="Ganatra M."/>
            <person name="Gregory W.F."/>
            <person name="Johnson N.M."/>
            <person name="Jin J."/>
            <person name="Komuniecki R."/>
            <person name="Korf I."/>
            <person name="Kumar S."/>
            <person name="Laney S."/>
            <person name="Li B.W."/>
            <person name="Li W."/>
            <person name="Lindblom T.H."/>
            <person name="Lustigman S."/>
            <person name="Ma D."/>
            <person name="Maina C.V."/>
            <person name="Martin D.M."/>
            <person name="McCarter J.P."/>
            <person name="McReynolds L."/>
            <person name="Mitreva M."/>
            <person name="Nutman T.B."/>
            <person name="Parkinson J."/>
            <person name="Peregrin-Alvarez J.M."/>
            <person name="Poole C."/>
            <person name="Ren Q."/>
            <person name="Saunders L."/>
            <person name="Sluder A.E."/>
            <person name="Smith K."/>
            <person name="Stanke M."/>
            <person name="Unnasch T.R."/>
            <person name="Ware J."/>
            <person name="Wei A.D."/>
            <person name="Weil G."/>
            <person name="Williams D.J."/>
            <person name="Zhang Y."/>
            <person name="Williams S.A."/>
            <person name="Fraser-Liggett C."/>
            <person name="Slatko B."/>
            <person name="Blaxter M.L."/>
            <person name="Scott A.L."/>
        </authorList>
    </citation>
    <scope>NUCLEOTIDE SEQUENCE</scope>
    <source>
        <strain evidence="2">FR3</strain>
    </source>
</reference>
<protein>
    <submittedName>
        <fullName evidence="2">Bm300</fullName>
    </submittedName>
</protein>
<reference evidence="2" key="2">
    <citation type="submission" date="2012-12" db="EMBL/GenBank/DDBJ databases">
        <authorList>
            <person name="Gao Y.W."/>
            <person name="Fan S.T."/>
            <person name="Sun H.T."/>
            <person name="Wang Z."/>
            <person name="Gao X.L."/>
            <person name="Li Y.G."/>
            <person name="Wang T.C."/>
            <person name="Zhang K."/>
            <person name="Xu W.W."/>
            <person name="Yu Z.J."/>
            <person name="Xia X.Z."/>
        </authorList>
    </citation>
    <scope>NUCLEOTIDE SEQUENCE</scope>
    <source>
        <strain evidence="2">FR3</strain>
    </source>
</reference>
<evidence type="ECO:0000256" key="1">
    <source>
        <dbReference type="SAM" id="Phobius"/>
    </source>
</evidence>
<dbReference type="AlphaFoldDB" id="A0A0J9XP39"/>
<keyword evidence="1" id="KW-0812">Transmembrane</keyword>
<gene>
    <name evidence="2 3" type="ORF">Bm300</name>
    <name evidence="2" type="ORF">BM_Bm300</name>
</gene>
<accession>A0A0J9XP39</accession>
<sequence>MNGIAIDEQLLVLIVKKLVRTGKMWMILRHLIAVMLLYIVLLSLNKAYCNRQS</sequence>
<dbReference type="WormBase" id="Bm300">
    <property type="protein sequence ID" value="BM42531"/>
    <property type="gene ID" value="WBGene00220561"/>
</dbReference>
<dbReference type="EMBL" id="LN856849">
    <property type="protein sequence ID" value="CDP92698.1"/>
    <property type="molecule type" value="Genomic_DNA"/>
</dbReference>
<keyword evidence="1" id="KW-1133">Transmembrane helix</keyword>
<evidence type="ECO:0000313" key="2">
    <source>
        <dbReference type="EMBL" id="CDP92698.1"/>
    </source>
</evidence>
<keyword evidence="1" id="KW-0472">Membrane</keyword>
<name>A0A0J9XP39_BRUMA</name>
<proteinExistence type="predicted"/>